<dbReference type="PANTHER" id="PTHR33526:SF4">
    <property type="entry name" value="OS07G0123800 PROTEIN"/>
    <property type="match status" value="1"/>
</dbReference>
<dbReference type="PIRSF" id="PIRSF031279">
    <property type="entry name" value="UCP031279"/>
    <property type="match status" value="1"/>
</dbReference>
<evidence type="ECO:0000313" key="2">
    <source>
        <dbReference type="RefSeq" id="XP_039140764.1"/>
    </source>
</evidence>
<name>A0AB40CLB9_DIOCR</name>
<protein>
    <submittedName>
        <fullName evidence="2">Uncharacterized protein LOC120277950</fullName>
    </submittedName>
</protein>
<proteinExistence type="predicted"/>
<sequence>MSKGSKISKIMKAPIRVLSKARDFYVNSMTGCARKMPYGTGAVGYPAAFPSRSSSYSESRISGASDEDLRDLILASSIHLRATSATALQNPVRRSQSVAVGRIDEDSPCEFQDEVKVGSNLIFPRSVSLAVREKRRSNLRFLA</sequence>
<dbReference type="InterPro" id="IPR016972">
    <property type="entry name" value="UCP031279"/>
</dbReference>
<accession>A0AB40CLB9</accession>
<keyword evidence="1" id="KW-1185">Reference proteome</keyword>
<gene>
    <name evidence="2" type="primary">LOC120277950</name>
</gene>
<dbReference type="AlphaFoldDB" id="A0AB40CLB9"/>
<organism evidence="1 2">
    <name type="scientific">Dioscorea cayennensis subsp. rotundata</name>
    <name type="common">White Guinea yam</name>
    <name type="synonym">Dioscorea rotundata</name>
    <dbReference type="NCBI Taxonomy" id="55577"/>
    <lineage>
        <taxon>Eukaryota</taxon>
        <taxon>Viridiplantae</taxon>
        <taxon>Streptophyta</taxon>
        <taxon>Embryophyta</taxon>
        <taxon>Tracheophyta</taxon>
        <taxon>Spermatophyta</taxon>
        <taxon>Magnoliopsida</taxon>
        <taxon>Liliopsida</taxon>
        <taxon>Dioscoreales</taxon>
        <taxon>Dioscoreaceae</taxon>
        <taxon>Dioscorea</taxon>
    </lineage>
</organism>
<dbReference type="GeneID" id="120277950"/>
<dbReference type="PANTHER" id="PTHR33526">
    <property type="entry name" value="OS07G0123800 PROTEIN"/>
    <property type="match status" value="1"/>
</dbReference>
<dbReference type="RefSeq" id="XP_039140764.1">
    <property type="nucleotide sequence ID" value="XM_039284830.1"/>
</dbReference>
<reference evidence="2" key="1">
    <citation type="submission" date="2025-08" db="UniProtKB">
        <authorList>
            <consortium name="RefSeq"/>
        </authorList>
    </citation>
    <scope>IDENTIFICATION</scope>
</reference>
<dbReference type="Proteomes" id="UP001515500">
    <property type="component" value="Chromosome 15"/>
</dbReference>
<evidence type="ECO:0000313" key="1">
    <source>
        <dbReference type="Proteomes" id="UP001515500"/>
    </source>
</evidence>